<comment type="catalytic activity">
    <reaction evidence="3">
        <text>adenylyl-molybdopterin + molybdate = Mo-molybdopterin + AMP + H(+)</text>
        <dbReference type="Rhea" id="RHEA:35047"/>
        <dbReference type="ChEBI" id="CHEBI:15378"/>
        <dbReference type="ChEBI" id="CHEBI:36264"/>
        <dbReference type="ChEBI" id="CHEBI:62727"/>
        <dbReference type="ChEBI" id="CHEBI:71302"/>
        <dbReference type="ChEBI" id="CHEBI:456215"/>
        <dbReference type="EC" id="2.10.1.1"/>
    </reaction>
</comment>
<dbReference type="Gene3D" id="2.170.190.11">
    <property type="entry name" value="Molybdopterin biosynthesis moea protein, domain 3"/>
    <property type="match status" value="1"/>
</dbReference>
<dbReference type="InterPro" id="IPR036425">
    <property type="entry name" value="MoaB/Mog-like_dom_sf"/>
</dbReference>
<dbReference type="Gene3D" id="3.40.980.10">
    <property type="entry name" value="MoaB/Mog-like domain"/>
    <property type="match status" value="1"/>
</dbReference>
<dbReference type="EC" id="2.10.1.1" evidence="4"/>
<dbReference type="PANTHER" id="PTHR10192:SF5">
    <property type="entry name" value="GEPHYRIN"/>
    <property type="match status" value="1"/>
</dbReference>
<comment type="function">
    <text evidence="1 4">Catalyzes the insertion of molybdate into adenylated molybdopterin with the concomitant release of AMP.</text>
</comment>
<keyword evidence="4" id="KW-0500">Molybdenum</keyword>
<evidence type="ECO:0000256" key="1">
    <source>
        <dbReference type="ARBA" id="ARBA00002901"/>
    </source>
</evidence>
<accession>A0AAE2VD27</accession>
<dbReference type="CDD" id="cd00887">
    <property type="entry name" value="MoeA"/>
    <property type="match status" value="1"/>
</dbReference>
<feature type="domain" description="MoaB/Mog" evidence="5">
    <location>
        <begin position="180"/>
        <end position="317"/>
    </location>
</feature>
<organism evidence="6 7">
    <name type="scientific">Oceaniferula flava</name>
    <dbReference type="NCBI Taxonomy" id="2800421"/>
    <lineage>
        <taxon>Bacteria</taxon>
        <taxon>Pseudomonadati</taxon>
        <taxon>Verrucomicrobiota</taxon>
        <taxon>Verrucomicrobiia</taxon>
        <taxon>Verrucomicrobiales</taxon>
        <taxon>Verrucomicrobiaceae</taxon>
        <taxon>Oceaniferula</taxon>
    </lineage>
</organism>
<dbReference type="GO" id="GO:0046872">
    <property type="term" value="F:metal ion binding"/>
    <property type="evidence" value="ECO:0007669"/>
    <property type="project" value="UniProtKB-UniRule"/>
</dbReference>
<dbReference type="GO" id="GO:0006777">
    <property type="term" value="P:Mo-molybdopterin cofactor biosynthetic process"/>
    <property type="evidence" value="ECO:0007669"/>
    <property type="project" value="UniProtKB-UniRule"/>
</dbReference>
<evidence type="ECO:0000313" key="6">
    <source>
        <dbReference type="EMBL" id="MBK1854039.1"/>
    </source>
</evidence>
<dbReference type="GO" id="GO:0005829">
    <property type="term" value="C:cytosol"/>
    <property type="evidence" value="ECO:0007669"/>
    <property type="project" value="TreeGrafter"/>
</dbReference>
<proteinExistence type="inferred from homology"/>
<dbReference type="SUPFAM" id="SSF53218">
    <property type="entry name" value="Molybdenum cofactor biosynthesis proteins"/>
    <property type="match status" value="1"/>
</dbReference>
<dbReference type="InterPro" id="IPR036135">
    <property type="entry name" value="MoeA_linker/N_sf"/>
</dbReference>
<dbReference type="GO" id="GO:0061599">
    <property type="term" value="F:molybdopterin molybdotransferase activity"/>
    <property type="evidence" value="ECO:0007669"/>
    <property type="project" value="UniProtKB-UniRule"/>
</dbReference>
<dbReference type="RefSeq" id="WP_309488647.1">
    <property type="nucleotide sequence ID" value="NZ_JAENIG010000002.1"/>
</dbReference>
<keyword evidence="4" id="KW-0479">Metal-binding</keyword>
<keyword evidence="4" id="KW-0460">Magnesium</keyword>
<reference evidence="6" key="1">
    <citation type="submission" date="2021-01" db="EMBL/GenBank/DDBJ databases">
        <title>Modified the classification status of verrucomicrobia.</title>
        <authorList>
            <person name="Feng X."/>
        </authorList>
    </citation>
    <scope>NUCLEOTIDE SEQUENCE</scope>
    <source>
        <strain evidence="6">5K15</strain>
    </source>
</reference>
<dbReference type="Pfam" id="PF00994">
    <property type="entry name" value="MoCF_biosynth"/>
    <property type="match status" value="1"/>
</dbReference>
<evidence type="ECO:0000256" key="2">
    <source>
        <dbReference type="ARBA" id="ARBA00010763"/>
    </source>
</evidence>
<comment type="cofactor">
    <cofactor evidence="4">
        <name>Mg(2+)</name>
        <dbReference type="ChEBI" id="CHEBI:18420"/>
    </cofactor>
</comment>
<evidence type="ECO:0000259" key="5">
    <source>
        <dbReference type="SMART" id="SM00852"/>
    </source>
</evidence>
<keyword evidence="7" id="KW-1185">Reference proteome</keyword>
<evidence type="ECO:0000256" key="3">
    <source>
        <dbReference type="ARBA" id="ARBA00047317"/>
    </source>
</evidence>
<dbReference type="Pfam" id="PF03453">
    <property type="entry name" value="MoeA_N"/>
    <property type="match status" value="1"/>
</dbReference>
<dbReference type="Gene3D" id="2.40.340.10">
    <property type="entry name" value="MoeA, C-terminal, domain IV"/>
    <property type="match status" value="1"/>
</dbReference>
<gene>
    <name evidence="6" type="ORF">JIN83_03660</name>
</gene>
<keyword evidence="4" id="KW-0808">Transferase</keyword>
<dbReference type="PANTHER" id="PTHR10192">
    <property type="entry name" value="MOLYBDOPTERIN BIOSYNTHESIS PROTEIN"/>
    <property type="match status" value="1"/>
</dbReference>
<protein>
    <recommendedName>
        <fullName evidence="4">Molybdopterin molybdenumtransferase</fullName>
        <ecNumber evidence="4">2.10.1.1</ecNumber>
    </recommendedName>
</protein>
<dbReference type="InterPro" id="IPR038987">
    <property type="entry name" value="MoeA-like"/>
</dbReference>
<dbReference type="AlphaFoldDB" id="A0AAE2VD27"/>
<dbReference type="Gene3D" id="3.90.105.10">
    <property type="entry name" value="Molybdopterin biosynthesis moea protein, domain 2"/>
    <property type="match status" value="1"/>
</dbReference>
<dbReference type="SMART" id="SM00852">
    <property type="entry name" value="MoCF_biosynth"/>
    <property type="match status" value="1"/>
</dbReference>
<dbReference type="EMBL" id="JAENIG010000002">
    <property type="protein sequence ID" value="MBK1854039.1"/>
    <property type="molecule type" value="Genomic_DNA"/>
</dbReference>
<dbReference type="InterPro" id="IPR001453">
    <property type="entry name" value="MoaB/Mog_dom"/>
</dbReference>
<comment type="pathway">
    <text evidence="4">Cofactor biosynthesis; molybdopterin biosynthesis.</text>
</comment>
<dbReference type="InterPro" id="IPR036688">
    <property type="entry name" value="MoeA_C_domain_IV_sf"/>
</dbReference>
<comment type="caution">
    <text evidence="6">The sequence shown here is derived from an EMBL/GenBank/DDBJ whole genome shotgun (WGS) entry which is preliminary data.</text>
</comment>
<dbReference type="SUPFAM" id="SSF63882">
    <property type="entry name" value="MoeA N-terminal region -like"/>
    <property type="match status" value="1"/>
</dbReference>
<comment type="similarity">
    <text evidence="2 4">Belongs to the MoeA family.</text>
</comment>
<dbReference type="InterPro" id="IPR005110">
    <property type="entry name" value="MoeA_linker/N"/>
</dbReference>
<name>A0AAE2VD27_9BACT</name>
<keyword evidence="4" id="KW-0501">Molybdenum cofactor biosynthesis</keyword>
<evidence type="ECO:0000256" key="4">
    <source>
        <dbReference type="RuleBase" id="RU365090"/>
    </source>
</evidence>
<evidence type="ECO:0000313" key="7">
    <source>
        <dbReference type="Proteomes" id="UP000634206"/>
    </source>
</evidence>
<sequence length="391" mass="41079">MQPLISIHEAEKHLLSKLPTMGSEEIDADQALGRRLAVAITADRAIPPYHRVMMDGIAIAYDSFASGLREFAIAGTQAAGQAPISLKNPETCLEVMTGAVLPEGCDCVIKVEDIRVENGIAHLSPTCPAQAGQHIHPMGSDSDTGAVLVPVGAIIGAPEAAIAASVGQTELSVFKLPKILLITTGDEVIPPAESPQPHQIRRSHAPAIGASITGHRLGCLENIHVPDTLDALNAALQQGMETADLILLTGGISMGKFDYVAPVMKALVGDPLFHGIAQRPGKPLAFWPGETPVIALPGNPVSVMACMARYILPALRNMRGESWQPSTYPLAKDVRWNAPFPGLVASQLAGNSVHAQPPRNSGDYTALAGASGICELAATSPAGTLVHYYPW</sequence>
<dbReference type="Proteomes" id="UP000634206">
    <property type="component" value="Unassembled WGS sequence"/>
</dbReference>